<sequence>MLLSILALAVAAPNACLDQTSTVAMVDCLTRRARQADARLNAAYKAARARVPTRQAAALQAAQRAWIAYRTANCRAYALGEGTITQVEAAQCALDTTSRRADELEAFSRRN</sequence>
<evidence type="ECO:0000313" key="2">
    <source>
        <dbReference type="EMBL" id="AOH86225.1"/>
    </source>
</evidence>
<proteinExistence type="predicted"/>
<gene>
    <name evidence="2" type="ORF">AWL63_21950</name>
</gene>
<dbReference type="Gene3D" id="1.20.1270.180">
    <property type="match status" value="1"/>
</dbReference>
<dbReference type="EMBL" id="CP014168">
    <property type="protein sequence ID" value="AOH86225.1"/>
    <property type="molecule type" value="Genomic_DNA"/>
</dbReference>
<dbReference type="Proteomes" id="UP000094256">
    <property type="component" value="Chromosome"/>
</dbReference>
<dbReference type="InterPro" id="IPR009739">
    <property type="entry name" value="LprI-like_N"/>
</dbReference>
<dbReference type="KEGG" id="span:AWL63_21950"/>
<accession>A0A1B3ZFL2</accession>
<organism evidence="2 3">
    <name type="scientific">Sphingomonas panacis</name>
    <dbReference type="NCBI Taxonomy" id="1560345"/>
    <lineage>
        <taxon>Bacteria</taxon>
        <taxon>Pseudomonadati</taxon>
        <taxon>Pseudomonadota</taxon>
        <taxon>Alphaproteobacteria</taxon>
        <taxon>Sphingomonadales</taxon>
        <taxon>Sphingomonadaceae</taxon>
        <taxon>Sphingomonas</taxon>
    </lineage>
</organism>
<evidence type="ECO:0000259" key="1">
    <source>
        <dbReference type="Pfam" id="PF07007"/>
    </source>
</evidence>
<feature type="domain" description="Lysozyme inhibitor LprI-like N-terminal" evidence="1">
    <location>
        <begin position="18"/>
        <end position="104"/>
    </location>
</feature>
<protein>
    <recommendedName>
        <fullName evidence="1">Lysozyme inhibitor LprI-like N-terminal domain-containing protein</fullName>
    </recommendedName>
</protein>
<dbReference type="AlphaFoldDB" id="A0A1B3ZFL2"/>
<dbReference type="RefSeq" id="WP_069206737.1">
    <property type="nucleotide sequence ID" value="NZ_CP014168.1"/>
</dbReference>
<dbReference type="OrthoDB" id="7340239at2"/>
<keyword evidence="3" id="KW-1185">Reference proteome</keyword>
<dbReference type="PANTHER" id="PTHR39176:SF1">
    <property type="entry name" value="PERIPLASMIC PROTEIN"/>
    <property type="match status" value="1"/>
</dbReference>
<evidence type="ECO:0000313" key="3">
    <source>
        <dbReference type="Proteomes" id="UP000094256"/>
    </source>
</evidence>
<dbReference type="PANTHER" id="PTHR39176">
    <property type="entry name" value="PERIPLASMIC PROTEIN-RELATED"/>
    <property type="match status" value="1"/>
</dbReference>
<reference evidence="2 3" key="1">
    <citation type="submission" date="2016-01" db="EMBL/GenBank/DDBJ databases">
        <title>Complete genome and mega plasmid sequence of Sphingomonas panacis DCY99 elicits systemic resistance in rice to Xanthomonas oryzae.</title>
        <authorList>
            <person name="Kim Y.J."/>
            <person name="Yang D.C."/>
            <person name="Sing P."/>
        </authorList>
    </citation>
    <scope>NUCLEOTIDE SEQUENCE [LARGE SCALE GENOMIC DNA]</scope>
    <source>
        <strain evidence="2 3">DCY99</strain>
    </source>
</reference>
<dbReference type="Pfam" id="PF07007">
    <property type="entry name" value="LprI"/>
    <property type="match status" value="1"/>
</dbReference>
<name>A0A1B3ZFL2_9SPHN</name>